<dbReference type="Ensembl" id="ENSAOWT00000027774.1">
    <property type="protein sequence ID" value="ENSAOWP00000024517.1"/>
    <property type="gene ID" value="ENSAOWG00000016561.1"/>
</dbReference>
<evidence type="ECO:0000256" key="1">
    <source>
        <dbReference type="ARBA" id="ARBA00004434"/>
    </source>
</evidence>
<evidence type="ECO:0000256" key="3">
    <source>
        <dbReference type="ARBA" id="ARBA00022448"/>
    </source>
</evidence>
<dbReference type="Proteomes" id="UP000694424">
    <property type="component" value="Unplaced"/>
</dbReference>
<evidence type="ECO:0000256" key="20">
    <source>
        <dbReference type="SAM" id="Phobius"/>
    </source>
</evidence>
<keyword evidence="12" id="KW-0496">Mitochondrion</keyword>
<keyword evidence="6 20" id="KW-0812">Transmembrane</keyword>
<comment type="similarity">
    <text evidence="2">Belongs to the ATPase F chain family.</text>
</comment>
<evidence type="ECO:0000256" key="12">
    <source>
        <dbReference type="ARBA" id="ARBA00023128"/>
    </source>
</evidence>
<evidence type="ECO:0000256" key="17">
    <source>
        <dbReference type="ARBA" id="ARBA00064647"/>
    </source>
</evidence>
<keyword evidence="5" id="KW-0597">Phosphoprotein</keyword>
<keyword evidence="14" id="KW-0066">ATP synthesis</keyword>
<dbReference type="GO" id="GO:0042776">
    <property type="term" value="P:proton motive force-driven mitochondrial ATP synthesis"/>
    <property type="evidence" value="ECO:0007669"/>
    <property type="project" value="TreeGrafter"/>
</dbReference>
<evidence type="ECO:0000256" key="9">
    <source>
        <dbReference type="ARBA" id="ARBA00022989"/>
    </source>
</evidence>
<keyword evidence="10" id="KW-0007">Acetylation</keyword>
<feature type="region of interest" description="Disordered" evidence="19">
    <location>
        <begin position="1"/>
        <end position="89"/>
    </location>
</feature>
<evidence type="ECO:0000256" key="14">
    <source>
        <dbReference type="ARBA" id="ARBA00023310"/>
    </source>
</evidence>
<evidence type="ECO:0000256" key="2">
    <source>
        <dbReference type="ARBA" id="ARBA00005895"/>
    </source>
</evidence>
<evidence type="ECO:0000256" key="13">
    <source>
        <dbReference type="ARBA" id="ARBA00023136"/>
    </source>
</evidence>
<evidence type="ECO:0000256" key="8">
    <source>
        <dbReference type="ARBA" id="ARBA00022792"/>
    </source>
</evidence>
<evidence type="ECO:0000256" key="16">
    <source>
        <dbReference type="ARBA" id="ARBA00054012"/>
    </source>
</evidence>
<evidence type="ECO:0000256" key="4">
    <source>
        <dbReference type="ARBA" id="ARBA00022547"/>
    </source>
</evidence>
<keyword evidence="7" id="KW-0375">Hydrogen ion transport</keyword>
<dbReference type="PANTHER" id="PTHR13080">
    <property type="entry name" value="ATP SYNTHASE F CHAIN, MITOCHONDRIAL-RELATED"/>
    <property type="match status" value="1"/>
</dbReference>
<keyword evidence="22" id="KW-1185">Reference proteome</keyword>
<keyword evidence="13 20" id="KW-0472">Membrane</keyword>
<keyword evidence="9 20" id="KW-1133">Transmembrane helix</keyword>
<dbReference type="AlphaFoldDB" id="A0A8B9QBJ3"/>
<keyword evidence="4" id="KW-0138">CF(0)</keyword>
<evidence type="ECO:0000256" key="7">
    <source>
        <dbReference type="ARBA" id="ARBA00022781"/>
    </source>
</evidence>
<reference evidence="21" key="2">
    <citation type="submission" date="2025-09" db="UniProtKB">
        <authorList>
            <consortium name="Ensembl"/>
        </authorList>
    </citation>
    <scope>IDENTIFICATION</scope>
</reference>
<reference evidence="21" key="1">
    <citation type="submission" date="2025-08" db="UniProtKB">
        <authorList>
            <consortium name="Ensembl"/>
        </authorList>
    </citation>
    <scope>IDENTIFICATION</scope>
</reference>
<dbReference type="GO" id="GO:0046933">
    <property type="term" value="F:proton-transporting ATP synthase activity, rotational mechanism"/>
    <property type="evidence" value="ECO:0007669"/>
    <property type="project" value="TreeGrafter"/>
</dbReference>
<dbReference type="GO" id="GO:0045259">
    <property type="term" value="C:proton-transporting ATP synthase complex"/>
    <property type="evidence" value="ECO:0007669"/>
    <property type="project" value="UniProtKB-KW"/>
</dbReference>
<evidence type="ECO:0000256" key="5">
    <source>
        <dbReference type="ARBA" id="ARBA00022553"/>
    </source>
</evidence>
<protein>
    <recommendedName>
        <fullName evidence="18">ATP synthase F(0) complex subunit f, mitochondrial</fullName>
    </recommendedName>
    <alternativeName>
        <fullName evidence="15">ATP synthase membrane subunit f</fullName>
    </alternativeName>
</protein>
<feature type="compositionally biased region" description="Pro residues" evidence="19">
    <location>
        <begin position="1"/>
        <end position="14"/>
    </location>
</feature>
<accession>A0A8B9QBJ3</accession>
<name>A0A8B9QBJ3_APTOW</name>
<evidence type="ECO:0000313" key="21">
    <source>
        <dbReference type="Ensembl" id="ENSAOWP00000024517.1"/>
    </source>
</evidence>
<proteinExistence type="inferred from homology"/>
<evidence type="ECO:0000256" key="11">
    <source>
        <dbReference type="ARBA" id="ARBA00023065"/>
    </source>
</evidence>
<evidence type="ECO:0000256" key="6">
    <source>
        <dbReference type="ARBA" id="ARBA00022692"/>
    </source>
</evidence>
<feature type="transmembrane region" description="Helical" evidence="20">
    <location>
        <begin position="135"/>
        <end position="155"/>
    </location>
</feature>
<evidence type="ECO:0000256" key="18">
    <source>
        <dbReference type="ARBA" id="ARBA00070733"/>
    </source>
</evidence>
<keyword evidence="11" id="KW-0406">Ion transport</keyword>
<dbReference type="InterPro" id="IPR019344">
    <property type="entry name" value="F1F0-ATPsyn_F_prd"/>
</dbReference>
<sequence>PAPPPASGCPPDLPPVSLGGALLPGFPRGGGGGRQQRQDGAAAGSPQGHQADGREAGPADLLAGDEGLHPRRHRGGPAQRQDPAVQGGLPGSFCLPKTAPHVASWSPFCKFVTWALSTRGYDRYYNKYINVRKGGLGGITMVLAGYIVISYIWSYDHLKHDRHRKYH</sequence>
<comment type="subunit">
    <text evidence="17">Component of the ATP synthase complex composed at least of ATP5F1A/subunit alpha, ATP5F1B/subunit beta, ATP5MC1/subunit c (homooctomer), MT-ATP6/subunit a, MT-ATP8/subunit 8, ATP5ME/subunit e, ATP5MF/subunit f, ATP5MG/subunit g, ATP5MK/subunit k, ATP5MJ/subunit j, ATP5F1C/subunit gamma, ATP5F1D/subunit delta, ATP5F1E/subunit epsilon, ATP5PF/subunit F6, ATP5PB/subunit b, ATP5PD/subunit d, ATP5PO/subunit OSCP. ATP synthase complex consists of a soluble F(1) head domain (subunits alpha(3) and beta(3)) - the catalytic core - and a membrane F(0) domain - the membrane proton channel (subunits c, a, 8, e, f, g, k and j). These two domains are linked by a central stalk (subunits gamma, delta, and epsilon) rotating inside the F1 region and a stationary peripheral stalk (subunits F6, b, d, and OSCP).</text>
</comment>
<dbReference type="PANTHER" id="PTHR13080:SF16">
    <property type="entry name" value="ATP SYNTHASE SUBUNIT F, MITOCHONDRIAL"/>
    <property type="match status" value="1"/>
</dbReference>
<keyword evidence="3" id="KW-0813">Transport</keyword>
<dbReference type="GO" id="GO:0005743">
    <property type="term" value="C:mitochondrial inner membrane"/>
    <property type="evidence" value="ECO:0007669"/>
    <property type="project" value="UniProtKB-SubCell"/>
</dbReference>
<keyword evidence="8" id="KW-0999">Mitochondrion inner membrane</keyword>
<evidence type="ECO:0000256" key="10">
    <source>
        <dbReference type="ARBA" id="ARBA00022990"/>
    </source>
</evidence>
<evidence type="ECO:0000256" key="19">
    <source>
        <dbReference type="SAM" id="MobiDB-lite"/>
    </source>
</evidence>
<comment type="subcellular location">
    <subcellularLocation>
        <location evidence="1">Mitochondrion inner membrane</location>
        <topology evidence="1">Single-pass membrane protein</topology>
    </subcellularLocation>
</comment>
<evidence type="ECO:0000313" key="22">
    <source>
        <dbReference type="Proteomes" id="UP000694424"/>
    </source>
</evidence>
<evidence type="ECO:0000256" key="15">
    <source>
        <dbReference type="ARBA" id="ARBA00032201"/>
    </source>
</evidence>
<comment type="function">
    <text evidence="16">Subunit f, of the mitochondrial membrane ATP synthase complex (F(1)F(0) ATP synthase or Complex V) that produces ATP from ADP in the presence of a proton gradient across the membrane which is generated by electron transport complexes of the respiratory chain. ATP synthase complex consist of a soluble F(1) head domain - the catalytic core - and a membrane F(1) domain - the membrane proton channel. These two domains are linked by a central stalk rotating inside the F(1) region and a stationary peripheral stalk. During catalysis, ATP synthesis in the catalytic domain of F(1) is coupled via a rotary mechanism of the central stalk subunits to proton translocation. In vivo, can only synthesize ATP although its ATP hydrolase activity can be activated artificially in vitro. Part of the complex F(0) domain.</text>
</comment>
<organism evidence="21 22">
    <name type="scientific">Apteryx owenii</name>
    <name type="common">Little spotted kiwi</name>
    <dbReference type="NCBI Taxonomy" id="8824"/>
    <lineage>
        <taxon>Eukaryota</taxon>
        <taxon>Metazoa</taxon>
        <taxon>Chordata</taxon>
        <taxon>Craniata</taxon>
        <taxon>Vertebrata</taxon>
        <taxon>Euteleostomi</taxon>
        <taxon>Archelosauria</taxon>
        <taxon>Archosauria</taxon>
        <taxon>Dinosauria</taxon>
        <taxon>Saurischia</taxon>
        <taxon>Theropoda</taxon>
        <taxon>Coelurosauria</taxon>
        <taxon>Aves</taxon>
        <taxon>Palaeognathae</taxon>
        <taxon>Apterygiformes</taxon>
        <taxon>Apterygidae</taxon>
        <taxon>Apteryx</taxon>
    </lineage>
</organism>